<sequence>MTIPTENDVTARSAFALDVHPVPRCDAVIAGDKWRITMLTESLVRFEWSDAGRFEDYATQTILNRDLGRTPSYRVTHSRGLTIVDTAALHIVYDGRPFSKEGLSVVVGGMANSQNNTWHYGDVQRGNLKGTARTLDEADGCIPLGDGVISRDGWAVLDDSRSNLIIETNVVNGTPNPFGTWVSLGTMMRPTCTSSATGTVISKRCVISTD</sequence>
<dbReference type="Proteomes" id="UP000216074">
    <property type="component" value="Unassembled WGS sequence"/>
</dbReference>
<dbReference type="AlphaFoldDB" id="A0A261FZX2"/>
<reference evidence="1 2" key="1">
    <citation type="journal article" date="2017" name="BMC Genomics">
        <title>Comparative genomic and phylogenomic analyses of the Bifidobacteriaceae family.</title>
        <authorList>
            <person name="Lugli G.A."/>
            <person name="Milani C."/>
            <person name="Turroni F."/>
            <person name="Duranti S."/>
            <person name="Mancabelli L."/>
            <person name="Mangifesta M."/>
            <person name="Ferrario C."/>
            <person name="Modesto M."/>
            <person name="Mattarelli P."/>
            <person name="Jiri K."/>
            <person name="van Sinderen D."/>
            <person name="Ventura M."/>
        </authorList>
    </citation>
    <scope>NUCLEOTIDE SEQUENCE [LARGE SCALE GENOMIC DNA]</scope>
    <source>
        <strain evidence="1 2">DSM 100202</strain>
    </source>
</reference>
<protein>
    <submittedName>
        <fullName evidence="1">Alpha-glucosidase</fullName>
    </submittedName>
</protein>
<accession>A0A261FZX2</accession>
<evidence type="ECO:0000313" key="2">
    <source>
        <dbReference type="Proteomes" id="UP000216074"/>
    </source>
</evidence>
<dbReference type="EMBL" id="MWWY01000020">
    <property type="protein sequence ID" value="OZG64697.1"/>
    <property type="molecule type" value="Genomic_DNA"/>
</dbReference>
<evidence type="ECO:0000313" key="1">
    <source>
        <dbReference type="EMBL" id="OZG64697.1"/>
    </source>
</evidence>
<comment type="caution">
    <text evidence="1">The sequence shown here is derived from an EMBL/GenBank/DDBJ whole genome shotgun (WGS) entry which is preliminary data.</text>
</comment>
<name>A0A261FZX2_9BIFI</name>
<keyword evidence="2" id="KW-1185">Reference proteome</keyword>
<gene>
    <name evidence="1" type="ORF">BHAP_0927</name>
</gene>
<organism evidence="1 2">
    <name type="scientific">Bifidobacterium hapali</name>
    <dbReference type="NCBI Taxonomy" id="1630172"/>
    <lineage>
        <taxon>Bacteria</taxon>
        <taxon>Bacillati</taxon>
        <taxon>Actinomycetota</taxon>
        <taxon>Actinomycetes</taxon>
        <taxon>Bifidobacteriales</taxon>
        <taxon>Bifidobacteriaceae</taxon>
        <taxon>Bifidobacterium</taxon>
    </lineage>
</organism>
<proteinExistence type="predicted"/>